<dbReference type="AlphaFoldDB" id="A0AAV9MHT8"/>
<accession>A0AAV9MHT8</accession>
<dbReference type="EMBL" id="JAWPEI010000001">
    <property type="protein sequence ID" value="KAK4737621.1"/>
    <property type="molecule type" value="Genomic_DNA"/>
</dbReference>
<dbReference type="InterPro" id="IPR026960">
    <property type="entry name" value="RVT-Znf"/>
</dbReference>
<feature type="domain" description="Reverse transcriptase zinc-binding" evidence="1">
    <location>
        <begin position="3"/>
        <end position="63"/>
    </location>
</feature>
<evidence type="ECO:0000313" key="3">
    <source>
        <dbReference type="Proteomes" id="UP001311915"/>
    </source>
</evidence>
<dbReference type="Pfam" id="PF13966">
    <property type="entry name" value="zf-RVT"/>
    <property type="match status" value="1"/>
</dbReference>
<name>A0AAV9MHT8_9SOLN</name>
<gene>
    <name evidence="2" type="ORF">R3W88_001318</name>
</gene>
<protein>
    <recommendedName>
        <fullName evidence="1">Reverse transcriptase zinc-binding domain-containing protein</fullName>
    </recommendedName>
</protein>
<comment type="caution">
    <text evidence="2">The sequence shown here is derived from an EMBL/GenBank/DDBJ whole genome shotgun (WGS) entry which is preliminary data.</text>
</comment>
<dbReference type="Proteomes" id="UP001311915">
    <property type="component" value="Unassembled WGS sequence"/>
</dbReference>
<sequence>MLKNTARPKAYFTMWLMLYKKLATVGRLAKWGVEVSKTCVLCLNKEMTIEHLIVQCQYARYLWERLVTWTQQHSVTPANWDQFIQWSIQHGKGKARATQIFKIIFVECVYGVWIERNNTIFKKKRQTTVSVAKEITYVTIARALSRIKNVLTAFKF</sequence>
<keyword evidence="3" id="KW-1185">Reference proteome</keyword>
<evidence type="ECO:0000313" key="2">
    <source>
        <dbReference type="EMBL" id="KAK4737621.1"/>
    </source>
</evidence>
<reference evidence="2 3" key="1">
    <citation type="submission" date="2023-10" db="EMBL/GenBank/DDBJ databases">
        <title>Genome-Wide Identification Analysis in wild type Solanum Pinnatisectum Reveals Some Genes Defensing Phytophthora Infestans.</title>
        <authorList>
            <person name="Sun C."/>
        </authorList>
    </citation>
    <scope>NUCLEOTIDE SEQUENCE [LARGE SCALE GENOMIC DNA]</scope>
    <source>
        <strain evidence="2">LQN</strain>
        <tissue evidence="2">Leaf</tissue>
    </source>
</reference>
<proteinExistence type="predicted"/>
<evidence type="ECO:0000259" key="1">
    <source>
        <dbReference type="Pfam" id="PF13966"/>
    </source>
</evidence>
<organism evidence="2 3">
    <name type="scientific">Solanum pinnatisectum</name>
    <name type="common">tansyleaf nightshade</name>
    <dbReference type="NCBI Taxonomy" id="50273"/>
    <lineage>
        <taxon>Eukaryota</taxon>
        <taxon>Viridiplantae</taxon>
        <taxon>Streptophyta</taxon>
        <taxon>Embryophyta</taxon>
        <taxon>Tracheophyta</taxon>
        <taxon>Spermatophyta</taxon>
        <taxon>Magnoliopsida</taxon>
        <taxon>eudicotyledons</taxon>
        <taxon>Gunneridae</taxon>
        <taxon>Pentapetalae</taxon>
        <taxon>asterids</taxon>
        <taxon>lamiids</taxon>
        <taxon>Solanales</taxon>
        <taxon>Solanaceae</taxon>
        <taxon>Solanoideae</taxon>
        <taxon>Solaneae</taxon>
        <taxon>Solanum</taxon>
    </lineage>
</organism>